<dbReference type="Proteomes" id="UP000523821">
    <property type="component" value="Unassembled WGS sequence"/>
</dbReference>
<comment type="similarity">
    <text evidence="2 8">Belongs to the major facilitator superfamily. Bcr/CmlA family.</text>
</comment>
<evidence type="ECO:0000313" key="10">
    <source>
        <dbReference type="EMBL" id="MBB5752754.1"/>
    </source>
</evidence>
<feature type="transmembrane region" description="Helical" evidence="8">
    <location>
        <begin position="21"/>
        <end position="44"/>
    </location>
</feature>
<dbReference type="Pfam" id="PF07690">
    <property type="entry name" value="MFS_1"/>
    <property type="match status" value="1"/>
</dbReference>
<dbReference type="PANTHER" id="PTHR23502">
    <property type="entry name" value="MAJOR FACILITATOR SUPERFAMILY"/>
    <property type="match status" value="1"/>
</dbReference>
<dbReference type="GO" id="GO:0042910">
    <property type="term" value="F:xenobiotic transmembrane transporter activity"/>
    <property type="evidence" value="ECO:0007669"/>
    <property type="project" value="InterPro"/>
</dbReference>
<dbReference type="SUPFAM" id="SSF103473">
    <property type="entry name" value="MFS general substrate transporter"/>
    <property type="match status" value="1"/>
</dbReference>
<gene>
    <name evidence="10" type="ORF">GGQ63_001808</name>
</gene>
<feature type="transmembrane region" description="Helical" evidence="8">
    <location>
        <begin position="290"/>
        <end position="312"/>
    </location>
</feature>
<feature type="transmembrane region" description="Helical" evidence="8">
    <location>
        <begin position="318"/>
        <end position="342"/>
    </location>
</feature>
<evidence type="ECO:0000256" key="1">
    <source>
        <dbReference type="ARBA" id="ARBA00004651"/>
    </source>
</evidence>
<feature type="transmembrane region" description="Helical" evidence="8">
    <location>
        <begin position="113"/>
        <end position="134"/>
    </location>
</feature>
<evidence type="ECO:0000256" key="2">
    <source>
        <dbReference type="ARBA" id="ARBA00006236"/>
    </source>
</evidence>
<dbReference type="NCBIfam" id="TIGR00710">
    <property type="entry name" value="efflux_Bcr_CflA"/>
    <property type="match status" value="1"/>
</dbReference>
<keyword evidence="11" id="KW-1185">Reference proteome</keyword>
<feature type="transmembrane region" description="Helical" evidence="8">
    <location>
        <begin position="174"/>
        <end position="196"/>
    </location>
</feature>
<dbReference type="InterPro" id="IPR011701">
    <property type="entry name" value="MFS"/>
</dbReference>
<comment type="caution">
    <text evidence="10">The sequence shown here is derived from an EMBL/GenBank/DDBJ whole genome shotgun (WGS) entry which is preliminary data.</text>
</comment>
<evidence type="ECO:0000256" key="7">
    <source>
        <dbReference type="ARBA" id="ARBA00023136"/>
    </source>
</evidence>
<reference evidence="10 11" key="1">
    <citation type="submission" date="2020-08" db="EMBL/GenBank/DDBJ databases">
        <title>Genomic Encyclopedia of Type Strains, Phase IV (KMG-IV): sequencing the most valuable type-strain genomes for metagenomic binning, comparative biology and taxonomic classification.</title>
        <authorList>
            <person name="Goeker M."/>
        </authorList>
    </citation>
    <scope>NUCLEOTIDE SEQUENCE [LARGE SCALE GENOMIC DNA]</scope>
    <source>
        <strain evidence="10 11">DSM 16268</strain>
    </source>
</reference>
<evidence type="ECO:0000259" key="9">
    <source>
        <dbReference type="PROSITE" id="PS50850"/>
    </source>
</evidence>
<dbReference type="InterPro" id="IPR020846">
    <property type="entry name" value="MFS_dom"/>
</dbReference>
<evidence type="ECO:0000313" key="11">
    <source>
        <dbReference type="Proteomes" id="UP000523821"/>
    </source>
</evidence>
<accession>A0A7W9CW43</accession>
<feature type="domain" description="Major facilitator superfamily (MFS) profile" evidence="9">
    <location>
        <begin position="22"/>
        <end position="405"/>
    </location>
</feature>
<dbReference type="AlphaFoldDB" id="A0A7W9CW43"/>
<sequence>MNQHVSPALAIDAPVPPRPPVPLWLLALFVFSGTVAMHIFVPALPAAGAALAASPAAMQMTVSLYILGLAFGQLIYGPIADRFGRRPALIGGLVLYALAGGSALLATSVEALVAARLFQALGGCAGLVISRAVVRDTSAPTDAARRLALMNLMVMVGPGVAPVLGGFLSATVGWRSIFLVTALFGLVNLALAWGLLPETGIAGPRRARGALMRDYLGLLRSPAFLGFAVGGSCATTSMYAFVAAAPFIFVHQLGRPDYEVGLYLAGMMLGVWFGSVAASRLIGRIPLGRLAVAANAASVVAAFVFLAAALAGALSVPLVLGAMIVFNIGVGISAPVALAQAVSVVDPRIVGSASGLYGAAQMAIGALCAALAGLGADPALAAAAVLAAAGLIAQAGFWLALRRRPGEAAGA</sequence>
<feature type="transmembrane region" description="Helical" evidence="8">
    <location>
        <begin position="354"/>
        <end position="374"/>
    </location>
</feature>
<keyword evidence="5 8" id="KW-0812">Transmembrane</keyword>
<keyword evidence="4" id="KW-1003">Cell membrane</keyword>
<keyword evidence="3 8" id="KW-0813">Transport</keyword>
<dbReference type="InterPro" id="IPR004812">
    <property type="entry name" value="Efflux_drug-R_Bcr/CmlA"/>
</dbReference>
<dbReference type="Gene3D" id="1.20.1720.10">
    <property type="entry name" value="Multidrug resistance protein D"/>
    <property type="match status" value="1"/>
</dbReference>
<feature type="transmembrane region" description="Helical" evidence="8">
    <location>
        <begin position="217"/>
        <end position="248"/>
    </location>
</feature>
<evidence type="ECO:0000256" key="4">
    <source>
        <dbReference type="ARBA" id="ARBA00022475"/>
    </source>
</evidence>
<dbReference type="GO" id="GO:0005886">
    <property type="term" value="C:plasma membrane"/>
    <property type="evidence" value="ECO:0007669"/>
    <property type="project" value="UniProtKB-SubCell"/>
</dbReference>
<feature type="transmembrane region" description="Helical" evidence="8">
    <location>
        <begin position="380"/>
        <end position="401"/>
    </location>
</feature>
<dbReference type="RefSeq" id="WP_183854836.1">
    <property type="nucleotide sequence ID" value="NZ_JACHOO010000003.1"/>
</dbReference>
<dbReference type="PANTHER" id="PTHR23502:SF132">
    <property type="entry name" value="POLYAMINE TRANSPORTER 2-RELATED"/>
    <property type="match status" value="1"/>
</dbReference>
<evidence type="ECO:0000256" key="3">
    <source>
        <dbReference type="ARBA" id="ARBA00022448"/>
    </source>
</evidence>
<organism evidence="10 11">
    <name type="scientific">Prosthecomicrobium pneumaticum</name>
    <dbReference type="NCBI Taxonomy" id="81895"/>
    <lineage>
        <taxon>Bacteria</taxon>
        <taxon>Pseudomonadati</taxon>
        <taxon>Pseudomonadota</taxon>
        <taxon>Alphaproteobacteria</taxon>
        <taxon>Hyphomicrobiales</taxon>
        <taxon>Kaistiaceae</taxon>
        <taxon>Prosthecomicrobium</taxon>
    </lineage>
</organism>
<feature type="transmembrane region" description="Helical" evidence="8">
    <location>
        <begin position="146"/>
        <end position="168"/>
    </location>
</feature>
<feature type="transmembrane region" description="Helical" evidence="8">
    <location>
        <begin position="260"/>
        <end position="278"/>
    </location>
</feature>
<dbReference type="GO" id="GO:1990961">
    <property type="term" value="P:xenobiotic detoxification by transmembrane export across the plasma membrane"/>
    <property type="evidence" value="ECO:0007669"/>
    <property type="project" value="InterPro"/>
</dbReference>
<dbReference type="InterPro" id="IPR036259">
    <property type="entry name" value="MFS_trans_sf"/>
</dbReference>
<dbReference type="PROSITE" id="PS50850">
    <property type="entry name" value="MFS"/>
    <property type="match status" value="1"/>
</dbReference>
<keyword evidence="7 8" id="KW-0472">Membrane</keyword>
<name>A0A7W9CW43_9HYPH</name>
<evidence type="ECO:0000256" key="8">
    <source>
        <dbReference type="RuleBase" id="RU365088"/>
    </source>
</evidence>
<keyword evidence="8" id="KW-0997">Cell inner membrane</keyword>
<evidence type="ECO:0000256" key="6">
    <source>
        <dbReference type="ARBA" id="ARBA00022989"/>
    </source>
</evidence>
<evidence type="ECO:0000256" key="5">
    <source>
        <dbReference type="ARBA" id="ARBA00022692"/>
    </source>
</evidence>
<dbReference type="EMBL" id="JACHOO010000003">
    <property type="protein sequence ID" value="MBB5752754.1"/>
    <property type="molecule type" value="Genomic_DNA"/>
</dbReference>
<protein>
    <recommendedName>
        <fullName evidence="8">Bcr/CflA family efflux transporter</fullName>
    </recommendedName>
</protein>
<proteinExistence type="inferred from homology"/>
<comment type="subcellular location">
    <subcellularLocation>
        <location evidence="8">Cell inner membrane</location>
        <topology evidence="8">Multi-pass membrane protein</topology>
    </subcellularLocation>
    <subcellularLocation>
        <location evidence="1">Cell membrane</location>
        <topology evidence="1">Multi-pass membrane protein</topology>
    </subcellularLocation>
</comment>
<feature type="transmembrane region" description="Helical" evidence="8">
    <location>
        <begin position="56"/>
        <end position="76"/>
    </location>
</feature>
<keyword evidence="6 8" id="KW-1133">Transmembrane helix</keyword>
<feature type="transmembrane region" description="Helical" evidence="8">
    <location>
        <begin position="88"/>
        <end position="107"/>
    </location>
</feature>